<evidence type="ECO:0000256" key="1">
    <source>
        <dbReference type="ARBA" id="ARBA00022729"/>
    </source>
</evidence>
<gene>
    <name evidence="3" type="ORF">AN216_16165</name>
</gene>
<dbReference type="PROSITE" id="PS51318">
    <property type="entry name" value="TAT"/>
    <property type="match status" value="1"/>
</dbReference>
<dbReference type="OrthoDB" id="9046151at2"/>
<dbReference type="EMBL" id="LJGU01000130">
    <property type="protein sequence ID" value="OEV02424.1"/>
    <property type="molecule type" value="Genomic_DNA"/>
</dbReference>
<proteinExistence type="predicted"/>
<dbReference type="RefSeq" id="WP_070197381.1">
    <property type="nucleotide sequence ID" value="NZ_LJGU01000130.1"/>
</dbReference>
<dbReference type="PIRSF" id="PIRSF002741">
    <property type="entry name" value="MppA"/>
    <property type="match status" value="1"/>
</dbReference>
<dbReference type="CDD" id="cd00995">
    <property type="entry name" value="PBP2_NikA_DppA_OppA_like"/>
    <property type="match status" value="1"/>
</dbReference>
<dbReference type="Gene3D" id="3.40.190.10">
    <property type="entry name" value="Periplasmic binding protein-like II"/>
    <property type="match status" value="1"/>
</dbReference>
<evidence type="ECO:0000313" key="3">
    <source>
        <dbReference type="EMBL" id="OEV02424.1"/>
    </source>
</evidence>
<comment type="caution">
    <text evidence="3">The sequence shown here is derived from an EMBL/GenBank/DDBJ whole genome shotgun (WGS) entry which is preliminary data.</text>
</comment>
<dbReference type="PROSITE" id="PS51257">
    <property type="entry name" value="PROKAR_LIPOPROTEIN"/>
    <property type="match status" value="1"/>
</dbReference>
<keyword evidence="4" id="KW-1185">Reference proteome</keyword>
<dbReference type="InterPro" id="IPR030678">
    <property type="entry name" value="Peptide/Ni-bd"/>
</dbReference>
<dbReference type="PANTHER" id="PTHR30290">
    <property type="entry name" value="PERIPLASMIC BINDING COMPONENT OF ABC TRANSPORTER"/>
    <property type="match status" value="1"/>
</dbReference>
<dbReference type="GO" id="GO:0015833">
    <property type="term" value="P:peptide transport"/>
    <property type="evidence" value="ECO:0007669"/>
    <property type="project" value="TreeGrafter"/>
</dbReference>
<protein>
    <submittedName>
        <fullName evidence="3">Peptide ABC transporter substrate-binding protein</fullName>
    </submittedName>
</protein>
<dbReference type="AlphaFoldDB" id="A0A1E7KEW0"/>
<dbReference type="PATRIC" id="fig|1075402.3.peg.2170"/>
<sequence>MSDCTTRGVDRRSLLRGVGALGAVTTLTGGLAACGGPASTAGGAGRGASAIEAGISYALSTGFDPMLASGATPVAANMHIFEGLVDLDPVDMTSRPALATDMPRRVDATTYRATLRKGATFHDGSPVTSEDVVFSFERILDPASASLFAQFLPFIDEVRSVDERTVEFSLGYEFPLFPSRICVAKIVPKKLVEADSKGFDAKPVGSGPYRLTRALRQDKIVMTKYEDYNGPHPARADNLVWRLMVDPSARVSAMYSGRIQAIEDVPYVDVKGLGKKAEIESVSTFGLLFMMFNCARQPFDDKRVRQALHYALDTEKVIGTALLGNGNAATGYLQEAHADYHRAATVYRHDPDRARELLAEAGVENLRIEILTTDTGWVKDSAPVIKESLDAVGLRTTLNIAQSAAQYSKVDKGDYDVLIAPGDPSVFGNDVDLLLRWYYEGVWPEKRFRWKDSPQDRKVRSLLDEAARSDEEKHRRKLWAQVTDLIADEVPLYPILHRELPTAWDDEALDGFQPLPMTGLSFLGVGRA</sequence>
<dbReference type="SUPFAM" id="SSF53850">
    <property type="entry name" value="Periplasmic binding protein-like II"/>
    <property type="match status" value="1"/>
</dbReference>
<dbReference type="GO" id="GO:1904680">
    <property type="term" value="F:peptide transmembrane transporter activity"/>
    <property type="evidence" value="ECO:0007669"/>
    <property type="project" value="TreeGrafter"/>
</dbReference>
<dbReference type="PANTHER" id="PTHR30290:SF38">
    <property type="entry name" value="D,D-DIPEPTIDE-BINDING PERIPLASMIC PROTEIN DDPA-RELATED"/>
    <property type="match status" value="1"/>
</dbReference>
<dbReference type="Gene3D" id="3.90.76.10">
    <property type="entry name" value="Dipeptide-binding Protein, Domain 1"/>
    <property type="match status" value="1"/>
</dbReference>
<feature type="domain" description="Solute-binding protein family 5" evidence="2">
    <location>
        <begin position="95"/>
        <end position="437"/>
    </location>
</feature>
<reference evidence="3 4" key="1">
    <citation type="journal article" date="2016" name="Front. Microbiol.">
        <title>Comparative Genomics Analysis of Streptomyces Species Reveals Their Adaptation to the Marine Environment and Their Diversity at the Genomic Level.</title>
        <authorList>
            <person name="Tian X."/>
            <person name="Zhang Z."/>
            <person name="Yang T."/>
            <person name="Chen M."/>
            <person name="Li J."/>
            <person name="Chen F."/>
            <person name="Yang J."/>
            <person name="Li W."/>
            <person name="Zhang B."/>
            <person name="Zhang Z."/>
            <person name="Wu J."/>
            <person name="Zhang C."/>
            <person name="Long L."/>
            <person name="Xiao J."/>
        </authorList>
    </citation>
    <scope>NUCLEOTIDE SEQUENCE [LARGE SCALE GENOMIC DNA]</scope>
    <source>
        <strain evidence="3 4">SCSIO 02100</strain>
    </source>
</reference>
<evidence type="ECO:0000313" key="4">
    <source>
        <dbReference type="Proteomes" id="UP000176101"/>
    </source>
</evidence>
<name>A0A1E7KEW0_9ACTN</name>
<dbReference type="InterPro" id="IPR039424">
    <property type="entry name" value="SBP_5"/>
</dbReference>
<evidence type="ECO:0000259" key="2">
    <source>
        <dbReference type="Pfam" id="PF00496"/>
    </source>
</evidence>
<accession>A0A1E7KEW0</accession>
<dbReference type="InterPro" id="IPR006311">
    <property type="entry name" value="TAT_signal"/>
</dbReference>
<dbReference type="STRING" id="1075402.AN216_16165"/>
<dbReference type="Proteomes" id="UP000176101">
    <property type="component" value="Unassembled WGS sequence"/>
</dbReference>
<dbReference type="GO" id="GO:0043190">
    <property type="term" value="C:ATP-binding cassette (ABC) transporter complex"/>
    <property type="evidence" value="ECO:0007669"/>
    <property type="project" value="InterPro"/>
</dbReference>
<organism evidence="3 4">
    <name type="scientific">Streptomyces oceani</name>
    <dbReference type="NCBI Taxonomy" id="1075402"/>
    <lineage>
        <taxon>Bacteria</taxon>
        <taxon>Bacillati</taxon>
        <taxon>Actinomycetota</taxon>
        <taxon>Actinomycetes</taxon>
        <taxon>Kitasatosporales</taxon>
        <taxon>Streptomycetaceae</taxon>
        <taxon>Streptomyces</taxon>
    </lineage>
</organism>
<keyword evidence="1" id="KW-0732">Signal</keyword>
<dbReference type="GO" id="GO:0042597">
    <property type="term" value="C:periplasmic space"/>
    <property type="evidence" value="ECO:0007669"/>
    <property type="project" value="UniProtKB-ARBA"/>
</dbReference>
<dbReference type="InterPro" id="IPR000914">
    <property type="entry name" value="SBP_5_dom"/>
</dbReference>
<dbReference type="Pfam" id="PF00496">
    <property type="entry name" value="SBP_bac_5"/>
    <property type="match status" value="1"/>
</dbReference>
<dbReference type="Gene3D" id="3.10.105.10">
    <property type="entry name" value="Dipeptide-binding Protein, Domain 3"/>
    <property type="match status" value="1"/>
</dbReference>